<dbReference type="Pfam" id="PF00207">
    <property type="entry name" value="A2M"/>
    <property type="match status" value="1"/>
</dbReference>
<dbReference type="Pfam" id="PF01835">
    <property type="entry name" value="MG2"/>
    <property type="match status" value="1"/>
</dbReference>
<dbReference type="Pfam" id="PF17972">
    <property type="entry name" value="bMG5"/>
    <property type="match status" value="1"/>
</dbReference>
<dbReference type="InterPro" id="IPR041203">
    <property type="entry name" value="Bact_A2M_MG5"/>
</dbReference>
<dbReference type="PANTHER" id="PTHR40094">
    <property type="entry name" value="ALPHA-2-MACROGLOBULIN HOMOLOG"/>
    <property type="match status" value="1"/>
</dbReference>
<evidence type="ECO:0000259" key="4">
    <source>
        <dbReference type="SMART" id="SM01359"/>
    </source>
</evidence>
<dbReference type="Gene3D" id="1.50.10.20">
    <property type="match status" value="1"/>
</dbReference>
<evidence type="ECO:0000256" key="1">
    <source>
        <dbReference type="ARBA" id="ARBA00010556"/>
    </source>
</evidence>
<dbReference type="SUPFAM" id="SSF48239">
    <property type="entry name" value="Terpenoid cyclases/Protein prenyltransferases"/>
    <property type="match status" value="1"/>
</dbReference>
<feature type="signal peptide" evidence="3">
    <location>
        <begin position="1"/>
        <end position="25"/>
    </location>
</feature>
<dbReference type="SMART" id="SM01359">
    <property type="entry name" value="A2M_N_2"/>
    <property type="match status" value="1"/>
</dbReference>
<sequence length="1946" mass="211816">MKSLFRLFSAFGFACAVLLFSACPAAQKDAEDTDLYILDMQPAGELPSAVKYPSVFVQFSKPVVPLASLGKPSGVSEYMKIEPPLQGVYRWYGTSLLCFDSSEAVIPQREYRVTVSPDITASDGTPVSGQLSYTFRTEELAFLNVIPGYETVQTGGYVDPDDVPPEDARSVALLFSYPVDPGIIHSSLEILAFPESAAKGGETLPLNAGGENQPETDPGTEQEGIPLAFSISRPDGNRPELLLAALKKDPPENAEIRITLKSGARAEKDALPTTEDQSRSFHTLRPFTLISMSPGVSGGEQEHPVDFLFSHRIAGDTDLSALTVRTEPPMETGADNLLVSGNRIRVHGLPVDFGQTYRISLEGEITDVYGRVIAVSTGLRSVRVPEAASYAAFKNYGAGILESQFEPKLVFEYQNVLSGSFFTVQAVTGPQAWKAVQTRLDPDKIPENTRILQPVDLRPFLTERNGKFSGAVQFNAGIFCTSRWSDDEPYVYRNEQVIQVTDLAITARCAFNRAVVLVSSLSSGEPVPGAVVSVYVSGETLTDAEEVALDNPCMQAVTDAQGFAVLDFSSPSSGFQQAVLAHPVWESGVYLRAEKDGDTVVTDLSGAGGNRVWGTGAAIGSLRDAVRAEQVTFLFTDRGLYKPGETLKVRGIDRNLQRGAYTNYSGPYHLAVEEDRWKGETLSTVSGSTSAGGGFDASFVLPRDIAPGAYRLRYWREDPGDATLITFRVEHFERLRFASACSVADLTYFRGDRISASVSASYLGGGSLAGASWRGNWYREPTWFRAEGDRFDGFLFGPQQGYEGRRALSTETGVLDGSGETSASQLSGGENTEGRPYLYRLESTVTDAGGQAVSASASAVVHPAQFYIGLSAPENTEGFPRKGEALSFSFALATPESNVPADSAFPPALENRTIHAELLREDWKKVQQMGLNGNLITRYVREMVTEEETEIPLAAEGSFSVTPPKGGAYILRLSAQDSKGRTAVTERSFYVSGSDWSYYYGDSSTSVTLLPDKTLYSAGDTAHVMLQSPLPSGTYLLTVEREEIFSEQLLHLTEPTTVLEIPVREEYLPAVYVTVSSYSVRTKEPDHDFSTPDMDKPKGYFGAAALLVSTETREFGIRISADKTLYRPGEKATVTLTATEKDGTPVEGAEVTLMAVDRGVVDLINYHVPDPVSFFYQQRRFPNCVYGGDSRERLIDPVTYDVRNLYGGDEGGGKMDERKNFDPTAVFLPALTTGADGTAVCTFTLPDTLTEYRVTAVGARDDCFAWEESQMVVNNPLSVRDVLPRRLRVHDVSDLGVVVSNLDGTDHTMTVSLELRSGTENPAEKAGSASVRGTASRTVTVPAGRTVPVLFDIGAEQSGFVTVAFTVESDALQERIIRPLEIDRPSVYETVTTTGEVSSGSPEENSCAAVQESLVLPSGVTAENDAALSVRLDPTRLGTLAEAVDYVFRYPYGCLEQRCSAMIPLVYFGDYIGVFGLESEVADPEETVAAEIRAWAPLQKADGGFPYWKSGLSSSLPATLRFAELLAAAREKGIPADGVDTEALLSYILDMRKEERYAGNPYFQAYSLFVAEKLGHPVSVPMIDAVNRMPGAGFSEKAMCGLLYLSAGNREKAEEIAAEVRAHCRPTTRGTDITDPSFCSPGWAYFYDASETNALLLQFFTALDFTDGMNGRFLFNLLELQRAGNGYWKNTASTARVLEAVAAYLTANRMDSLDFSARAVLDGEEILSASFRGAGEKPQDRTFSVYGLLEDGIPAEAEVPLELEKDGRGTLFYTVSMRYPLAAEDQFPRDEGICVFVDITDTETGETVTDGMLEAGRIYRARATVSTARDRTFVALRVPVPSGAEVLNAAFATTEQFAGTALAQMEAEEGENPSAAVRSYGLSAREIYDNEVRYFWNSFRRGYQQVEFLFRTVRQGEFQVPSATAECMYEPEVFGRSGGSVFVISE</sequence>
<reference evidence="6" key="2">
    <citation type="journal article" date="2021" name="PeerJ">
        <title>Extensive microbial diversity within the chicken gut microbiome revealed by metagenomics and culture.</title>
        <authorList>
            <person name="Gilroy R."/>
            <person name="Ravi A."/>
            <person name="Getino M."/>
            <person name="Pursley I."/>
            <person name="Horton D.L."/>
            <person name="Alikhan N.F."/>
            <person name="Baker D."/>
            <person name="Gharbi K."/>
            <person name="Hall N."/>
            <person name="Watson M."/>
            <person name="Adriaenssens E.M."/>
            <person name="Foster-Nyarko E."/>
            <person name="Jarju S."/>
            <person name="Secka A."/>
            <person name="Antonio M."/>
            <person name="Oren A."/>
            <person name="Chaudhuri R.R."/>
            <person name="La Ragione R."/>
            <person name="Hildebrand F."/>
            <person name="Pallen M.J."/>
        </authorList>
    </citation>
    <scope>NUCLEOTIDE SEQUENCE</scope>
    <source>
        <strain evidence="6">B3-4054</strain>
    </source>
</reference>
<dbReference type="InterPro" id="IPR041246">
    <property type="entry name" value="Bact_MG10"/>
</dbReference>
<dbReference type="PANTHER" id="PTHR40094:SF1">
    <property type="entry name" value="UBIQUITIN DOMAIN-CONTAINING PROTEIN"/>
    <property type="match status" value="1"/>
</dbReference>
<reference evidence="6" key="1">
    <citation type="submission" date="2020-10" db="EMBL/GenBank/DDBJ databases">
        <authorList>
            <person name="Gilroy R."/>
        </authorList>
    </citation>
    <scope>NUCLEOTIDE SEQUENCE</scope>
    <source>
        <strain evidence="6">B3-4054</strain>
    </source>
</reference>
<dbReference type="Gene3D" id="2.60.40.10">
    <property type="entry name" value="Immunoglobulins"/>
    <property type="match status" value="1"/>
</dbReference>
<dbReference type="SMART" id="SM01419">
    <property type="entry name" value="Thiol-ester_cl"/>
    <property type="match status" value="1"/>
</dbReference>
<feature type="domain" description="Alpha-2-macroglobulin" evidence="5">
    <location>
        <begin position="1224"/>
        <end position="1313"/>
    </location>
</feature>
<dbReference type="InterPro" id="IPR008930">
    <property type="entry name" value="Terpenoid_cyclase/PrenylTrfase"/>
</dbReference>
<dbReference type="InterPro" id="IPR011625">
    <property type="entry name" value="A2M_N_BRD"/>
</dbReference>
<protein>
    <recommendedName>
        <fullName evidence="8">Alpha-2-macroglobulin</fullName>
    </recommendedName>
</protein>
<accession>A0A9D9EMZ3</accession>
<comment type="similarity">
    <text evidence="1">Belongs to the protease inhibitor I39 (alpha-2-macroglobulin) family. Bacterial alpha-2-macroglobulin subfamily.</text>
</comment>
<evidence type="ECO:0000259" key="5">
    <source>
        <dbReference type="SMART" id="SM01360"/>
    </source>
</evidence>
<evidence type="ECO:0000313" key="6">
    <source>
        <dbReference type="EMBL" id="MBO8450439.1"/>
    </source>
</evidence>
<keyword evidence="3" id="KW-0732">Signal</keyword>
<dbReference type="SMART" id="SM01360">
    <property type="entry name" value="A2M"/>
    <property type="match status" value="1"/>
</dbReference>
<dbReference type="Pfam" id="PF07703">
    <property type="entry name" value="A2M_BRD"/>
    <property type="match status" value="1"/>
</dbReference>
<dbReference type="InterPro" id="IPR047565">
    <property type="entry name" value="Alpha-macroglob_thiol-ester_cl"/>
</dbReference>
<organism evidence="6 7">
    <name type="scientific">Candidatus Avitreponema avistercoris</name>
    <dbReference type="NCBI Taxonomy" id="2840705"/>
    <lineage>
        <taxon>Bacteria</taxon>
        <taxon>Pseudomonadati</taxon>
        <taxon>Spirochaetota</taxon>
        <taxon>Spirochaetia</taxon>
        <taxon>Spirochaetales</taxon>
        <taxon>Candidatus Avitreponema</taxon>
    </lineage>
</organism>
<dbReference type="GO" id="GO:0004866">
    <property type="term" value="F:endopeptidase inhibitor activity"/>
    <property type="evidence" value="ECO:0007669"/>
    <property type="project" value="InterPro"/>
</dbReference>
<evidence type="ECO:0000256" key="3">
    <source>
        <dbReference type="SAM" id="SignalP"/>
    </source>
</evidence>
<dbReference type="Proteomes" id="UP000823616">
    <property type="component" value="Unassembled WGS sequence"/>
</dbReference>
<feature type="domain" description="Alpha-2-macroglobulin bait region" evidence="4">
    <location>
        <begin position="1007"/>
        <end position="1163"/>
    </location>
</feature>
<feature type="chain" id="PRO_5038846942" description="Alpha-2-macroglobulin" evidence="3">
    <location>
        <begin position="26"/>
        <end position="1946"/>
    </location>
</feature>
<dbReference type="Pfam" id="PF17973">
    <property type="entry name" value="bMG10"/>
    <property type="match status" value="1"/>
</dbReference>
<evidence type="ECO:0000256" key="2">
    <source>
        <dbReference type="SAM" id="MobiDB-lite"/>
    </source>
</evidence>
<gene>
    <name evidence="6" type="ORF">IAA96_04965</name>
</gene>
<dbReference type="EMBL" id="JADIMS010000083">
    <property type="protein sequence ID" value="MBO8450439.1"/>
    <property type="molecule type" value="Genomic_DNA"/>
</dbReference>
<feature type="region of interest" description="Disordered" evidence="2">
    <location>
        <begin position="813"/>
        <end position="834"/>
    </location>
</feature>
<evidence type="ECO:0008006" key="8">
    <source>
        <dbReference type="Google" id="ProtNLM"/>
    </source>
</evidence>
<proteinExistence type="inferred from homology"/>
<dbReference type="PROSITE" id="PS51257">
    <property type="entry name" value="PROKAR_LIPOPROTEIN"/>
    <property type="match status" value="1"/>
</dbReference>
<dbReference type="InterPro" id="IPR002890">
    <property type="entry name" value="MG2"/>
</dbReference>
<feature type="region of interest" description="Disordered" evidence="2">
    <location>
        <begin position="202"/>
        <end position="222"/>
    </location>
</feature>
<feature type="compositionally biased region" description="Polar residues" evidence="2">
    <location>
        <begin position="819"/>
        <end position="830"/>
    </location>
</feature>
<dbReference type="InterPro" id="IPR001599">
    <property type="entry name" value="Macroglobln_a2"/>
</dbReference>
<evidence type="ECO:0000313" key="7">
    <source>
        <dbReference type="Proteomes" id="UP000823616"/>
    </source>
</evidence>
<dbReference type="InterPro" id="IPR051802">
    <property type="entry name" value="YfhM-like"/>
</dbReference>
<dbReference type="InterPro" id="IPR013783">
    <property type="entry name" value="Ig-like_fold"/>
</dbReference>
<comment type="caution">
    <text evidence="6">The sequence shown here is derived from an EMBL/GenBank/DDBJ whole genome shotgun (WGS) entry which is preliminary data.</text>
</comment>
<dbReference type="Gene3D" id="2.60.40.1930">
    <property type="match status" value="1"/>
</dbReference>
<name>A0A9D9EMZ3_9SPIR</name>